<keyword evidence="5" id="KW-1185">Reference proteome</keyword>
<dbReference type="GO" id="GO:0009055">
    <property type="term" value="F:electron transfer activity"/>
    <property type="evidence" value="ECO:0007669"/>
    <property type="project" value="InterPro"/>
</dbReference>
<proteinExistence type="predicted"/>
<organism evidence="4 5">
    <name type="scientific">Candidatus Cryosericum terrychapinii</name>
    <dbReference type="NCBI Taxonomy" id="2290919"/>
    <lineage>
        <taxon>Bacteria</taxon>
        <taxon>Pseudomonadati</taxon>
        <taxon>Caldisericota/Cryosericota group</taxon>
        <taxon>Candidatus Cryosericota</taxon>
        <taxon>Candidatus Cryosericia</taxon>
        <taxon>Candidatus Cryosericales</taxon>
        <taxon>Candidatus Cryosericaceae</taxon>
        <taxon>Candidatus Cryosericum</taxon>
    </lineage>
</organism>
<dbReference type="PROSITE" id="PS50902">
    <property type="entry name" value="FLAVODOXIN_LIKE"/>
    <property type="match status" value="1"/>
</dbReference>
<dbReference type="InterPro" id="IPR008254">
    <property type="entry name" value="Flavodoxin/NO_synth"/>
</dbReference>
<feature type="domain" description="Flavodoxin-like" evidence="3">
    <location>
        <begin position="80"/>
        <end position="236"/>
    </location>
</feature>
<evidence type="ECO:0000259" key="3">
    <source>
        <dbReference type="PROSITE" id="PS50902"/>
    </source>
</evidence>
<dbReference type="Proteomes" id="UP000266328">
    <property type="component" value="Unassembled WGS sequence"/>
</dbReference>
<reference evidence="4 5" key="1">
    <citation type="submission" date="2018-09" db="EMBL/GenBank/DDBJ databases">
        <title>Discovery and Ecogenomic Context for Candidatus Cryosericales, a Global Caldiserica Order Active in Thawing Permafrost.</title>
        <authorList>
            <person name="Martinez M.A."/>
            <person name="Woodcroft B.J."/>
            <person name="Ignacio Espinoza J.C."/>
            <person name="Zayed A."/>
            <person name="Singleton C.M."/>
            <person name="Boyd J."/>
            <person name="Li Y.-F."/>
            <person name="Purvine S."/>
            <person name="Maughan H."/>
            <person name="Hodgkins S.B."/>
            <person name="Anderson D."/>
            <person name="Sederholm M."/>
            <person name="Temperton B."/>
            <person name="Saleska S.R."/>
            <person name="Tyson G.W."/>
            <person name="Rich V.I."/>
        </authorList>
    </citation>
    <scope>NUCLEOTIDE SEQUENCE [LARGE SCALE GENOMIC DNA]</scope>
    <source>
        <strain evidence="4 5">SMC7</strain>
    </source>
</reference>
<dbReference type="InterPro" id="IPR029039">
    <property type="entry name" value="Flavoprotein-like_sf"/>
</dbReference>
<comment type="caution">
    <text evidence="4">The sequence shown here is derived from an EMBL/GenBank/DDBJ whole genome shotgun (WGS) entry which is preliminary data.</text>
</comment>
<protein>
    <recommendedName>
        <fullName evidence="3">Flavodoxin-like domain-containing protein</fullName>
    </recommendedName>
</protein>
<evidence type="ECO:0000313" key="4">
    <source>
        <dbReference type="EMBL" id="RIE06564.1"/>
    </source>
</evidence>
<dbReference type="EMBL" id="QXIS01000007">
    <property type="protein sequence ID" value="RIE06564.1"/>
    <property type="molecule type" value="Genomic_DNA"/>
</dbReference>
<evidence type="ECO:0000256" key="1">
    <source>
        <dbReference type="ARBA" id="ARBA00001917"/>
    </source>
</evidence>
<dbReference type="AlphaFoldDB" id="A0A398D640"/>
<dbReference type="InterPro" id="IPR001226">
    <property type="entry name" value="Flavodoxin_CS"/>
</dbReference>
<evidence type="ECO:0000256" key="2">
    <source>
        <dbReference type="SAM" id="MobiDB-lite"/>
    </source>
</evidence>
<sequence length="247" mass="26481">MKKPATAATIPNTPKRRNITAMPATIHPTSIIRANPMRATLGLCEVSSCVWPARLYNHNKSAVLEIETPHYRAKGGFMDTLVVYYSRSGSTKTVAKALASGVGGTLRELVDTNARTNLFAAAMAALFRRSARLVNPDYDVAGYETVVIMTPIWVGNPAPAANTFLRTVNLTGKKVLIVALGESGENLATSSRLEQMARARGGQVLGVHHIHGLNSSGKAGPSATVEELQNEGERLADVLREPHNEEG</sequence>
<feature type="region of interest" description="Disordered" evidence="2">
    <location>
        <begin position="213"/>
        <end position="247"/>
    </location>
</feature>
<accession>A0A398D640</accession>
<dbReference type="SUPFAM" id="SSF52218">
    <property type="entry name" value="Flavoproteins"/>
    <property type="match status" value="1"/>
</dbReference>
<dbReference type="PROSITE" id="PS00201">
    <property type="entry name" value="FLAVODOXIN"/>
    <property type="match status" value="1"/>
</dbReference>
<feature type="compositionally biased region" description="Basic and acidic residues" evidence="2">
    <location>
        <begin position="231"/>
        <end position="247"/>
    </location>
</feature>
<name>A0A398D640_9BACT</name>
<gene>
    <name evidence="4" type="ORF">SMC7_01750</name>
</gene>
<dbReference type="GO" id="GO:0010181">
    <property type="term" value="F:FMN binding"/>
    <property type="evidence" value="ECO:0007669"/>
    <property type="project" value="InterPro"/>
</dbReference>
<dbReference type="Pfam" id="PF12682">
    <property type="entry name" value="Flavodoxin_4"/>
    <property type="match status" value="1"/>
</dbReference>
<dbReference type="OrthoDB" id="9806505at2"/>
<dbReference type="Gene3D" id="3.40.50.360">
    <property type="match status" value="1"/>
</dbReference>
<comment type="cofactor">
    <cofactor evidence="1">
        <name>FMN</name>
        <dbReference type="ChEBI" id="CHEBI:58210"/>
    </cofactor>
</comment>
<evidence type="ECO:0000313" key="5">
    <source>
        <dbReference type="Proteomes" id="UP000266328"/>
    </source>
</evidence>
<dbReference type="RefSeq" id="WP_119088662.1">
    <property type="nucleotide sequence ID" value="NZ_QXIS01000007.1"/>
</dbReference>